<feature type="transmembrane region" description="Helical" evidence="5">
    <location>
        <begin position="101"/>
        <end position="123"/>
    </location>
</feature>
<dbReference type="AlphaFoldDB" id="A0A0R3JR68"/>
<evidence type="ECO:0000256" key="2">
    <source>
        <dbReference type="ARBA" id="ARBA00022692"/>
    </source>
</evidence>
<feature type="transmembrane region" description="Helical" evidence="5">
    <location>
        <begin position="34"/>
        <end position="59"/>
    </location>
</feature>
<dbReference type="InterPro" id="IPR003825">
    <property type="entry name" value="Colicin-V_CvpA"/>
</dbReference>
<comment type="caution">
    <text evidence="6">The sequence shown here is derived from an EMBL/GenBank/DDBJ whole genome shotgun (WGS) entry which is preliminary data.</text>
</comment>
<dbReference type="OrthoDB" id="1952204at2"/>
<dbReference type="EMBL" id="LKHP01000019">
    <property type="protein sequence ID" value="KRQ85959.1"/>
    <property type="molecule type" value="Genomic_DNA"/>
</dbReference>
<name>A0A0R3JR68_CALMK</name>
<feature type="transmembrane region" description="Helical" evidence="5">
    <location>
        <begin position="143"/>
        <end position="170"/>
    </location>
</feature>
<sequence>MNIHGFNIVDFVILLLILYGCIDGMQRGFIASLLKVLSIVFSIYFAKVITPYITSFIIYNTPIYNQMQNVFLKKMSLNASAALSILNLVGNKEKIAQTVTLLFLNAACYFFAFLILTIIFSIIRDNIRIKTRRSKIGIIDKLLGLGLGFVKWIFIIFLILAIITPVVSVLPNNNAFKSSIETSKIAKYFYNYNIIFPIIKKIEVLKK</sequence>
<keyword evidence="7" id="KW-1185">Reference proteome</keyword>
<dbReference type="PANTHER" id="PTHR37306">
    <property type="entry name" value="COLICIN V PRODUCTION PROTEIN"/>
    <property type="match status" value="1"/>
</dbReference>
<evidence type="ECO:0000313" key="6">
    <source>
        <dbReference type="EMBL" id="KRQ85959.1"/>
    </source>
</evidence>
<accession>A0A0R3JR68</accession>
<evidence type="ECO:0000313" key="7">
    <source>
        <dbReference type="Proteomes" id="UP000052015"/>
    </source>
</evidence>
<keyword evidence="4 5" id="KW-0472">Membrane</keyword>
<dbReference type="RefSeq" id="WP_057979544.1">
    <property type="nucleotide sequence ID" value="NZ_LKHP01000019.1"/>
</dbReference>
<evidence type="ECO:0000256" key="5">
    <source>
        <dbReference type="SAM" id="Phobius"/>
    </source>
</evidence>
<keyword evidence="3 5" id="KW-1133">Transmembrane helix</keyword>
<protein>
    <submittedName>
        <fullName evidence="6">Colicin V production protein</fullName>
    </submittedName>
</protein>
<dbReference type="PANTHER" id="PTHR37306:SF1">
    <property type="entry name" value="COLICIN V PRODUCTION PROTEIN"/>
    <property type="match status" value="1"/>
</dbReference>
<gene>
    <name evidence="6" type="ORF">ABG79_02263</name>
</gene>
<evidence type="ECO:0000256" key="4">
    <source>
        <dbReference type="ARBA" id="ARBA00023136"/>
    </source>
</evidence>
<dbReference type="GO" id="GO:0009403">
    <property type="term" value="P:toxin biosynthetic process"/>
    <property type="evidence" value="ECO:0007669"/>
    <property type="project" value="InterPro"/>
</dbReference>
<feature type="transmembrane region" description="Helical" evidence="5">
    <location>
        <begin position="6"/>
        <end position="22"/>
    </location>
</feature>
<dbReference type="Proteomes" id="UP000052015">
    <property type="component" value="Unassembled WGS sequence"/>
</dbReference>
<keyword evidence="2 5" id="KW-0812">Transmembrane</keyword>
<dbReference type="STRING" id="908809.ABG79_02263"/>
<evidence type="ECO:0000256" key="3">
    <source>
        <dbReference type="ARBA" id="ARBA00022989"/>
    </source>
</evidence>
<dbReference type="GO" id="GO:0016020">
    <property type="term" value="C:membrane"/>
    <property type="evidence" value="ECO:0007669"/>
    <property type="project" value="UniProtKB-SubCell"/>
</dbReference>
<reference evidence="6 7" key="1">
    <citation type="submission" date="2015-09" db="EMBL/GenBank/DDBJ databases">
        <title>Draft genome sequence of a Caloramator mitchellensis, a moderate thermophile from the Great Artesian Basin of Australia.</title>
        <authorList>
            <person name="Patel B.K."/>
        </authorList>
    </citation>
    <scope>NUCLEOTIDE SEQUENCE [LARGE SCALE GENOMIC DNA]</scope>
    <source>
        <strain evidence="6 7">VF08</strain>
    </source>
</reference>
<dbReference type="Pfam" id="PF02674">
    <property type="entry name" value="Colicin_V"/>
    <property type="match status" value="1"/>
</dbReference>
<organism evidence="6 7">
    <name type="scientific">Caloramator mitchellensis</name>
    <dbReference type="NCBI Taxonomy" id="908809"/>
    <lineage>
        <taxon>Bacteria</taxon>
        <taxon>Bacillati</taxon>
        <taxon>Bacillota</taxon>
        <taxon>Clostridia</taxon>
        <taxon>Eubacteriales</taxon>
        <taxon>Clostridiaceae</taxon>
        <taxon>Caloramator</taxon>
    </lineage>
</organism>
<comment type="subcellular location">
    <subcellularLocation>
        <location evidence="1">Membrane</location>
        <topology evidence="1">Multi-pass membrane protein</topology>
    </subcellularLocation>
</comment>
<evidence type="ECO:0000256" key="1">
    <source>
        <dbReference type="ARBA" id="ARBA00004141"/>
    </source>
</evidence>
<proteinExistence type="predicted"/>